<comment type="caution">
    <text evidence="18">The sequence shown here is derived from an EMBL/GenBank/DDBJ whole genome shotgun (WGS) entry which is preliminary data.</text>
</comment>
<keyword evidence="11 17" id="KW-0472">Membrane</keyword>
<dbReference type="PANTHER" id="PTHR36835:SF1">
    <property type="entry name" value="CYTOCHROME BO(3) UBIQUINOL OXIDASE SUBUNIT 4"/>
    <property type="match status" value="1"/>
</dbReference>
<evidence type="ECO:0000256" key="7">
    <source>
        <dbReference type="ARBA" id="ARBA00022692"/>
    </source>
</evidence>
<keyword evidence="5" id="KW-0813">Transport</keyword>
<dbReference type="InterPro" id="IPR050968">
    <property type="entry name" value="Cytochrome_c_oxidase_bac_sub4"/>
</dbReference>
<feature type="transmembrane region" description="Helical" evidence="17">
    <location>
        <begin position="20"/>
        <end position="39"/>
    </location>
</feature>
<evidence type="ECO:0000313" key="18">
    <source>
        <dbReference type="EMBL" id="TBU98550.1"/>
    </source>
</evidence>
<evidence type="ECO:0000256" key="11">
    <source>
        <dbReference type="ARBA" id="ARBA00023136"/>
    </source>
</evidence>
<dbReference type="GO" id="GO:0005886">
    <property type="term" value="C:plasma membrane"/>
    <property type="evidence" value="ECO:0007669"/>
    <property type="project" value="UniProtKB-SubCell"/>
</dbReference>
<dbReference type="RefSeq" id="WP_131183758.1">
    <property type="nucleotide sequence ID" value="NZ_QJUO01000006.1"/>
</dbReference>
<organism evidence="18 19">
    <name type="scientific">Stutzerimonas kirkiae</name>
    <dbReference type="NCBI Taxonomy" id="2211392"/>
    <lineage>
        <taxon>Bacteria</taxon>
        <taxon>Pseudomonadati</taxon>
        <taxon>Pseudomonadota</taxon>
        <taxon>Gammaproteobacteria</taxon>
        <taxon>Pseudomonadales</taxon>
        <taxon>Pseudomonadaceae</taxon>
        <taxon>Stutzerimonas</taxon>
    </lineage>
</organism>
<evidence type="ECO:0000256" key="6">
    <source>
        <dbReference type="ARBA" id="ARBA00022475"/>
    </source>
</evidence>
<keyword evidence="7 17" id="KW-0812">Transmembrane</keyword>
<comment type="subunit">
    <text evidence="3">Heterooctamer of two A chains, two B chains, two C chains and two D chains.</text>
</comment>
<evidence type="ECO:0000256" key="5">
    <source>
        <dbReference type="ARBA" id="ARBA00022448"/>
    </source>
</evidence>
<dbReference type="EMBL" id="QJUP01000004">
    <property type="protein sequence ID" value="TBU98550.1"/>
    <property type="molecule type" value="Genomic_DNA"/>
</dbReference>
<dbReference type="GO" id="GO:0019646">
    <property type="term" value="P:aerobic electron transport chain"/>
    <property type="evidence" value="ECO:0007669"/>
    <property type="project" value="TreeGrafter"/>
</dbReference>
<evidence type="ECO:0000256" key="14">
    <source>
        <dbReference type="ARBA" id="ARBA00030211"/>
    </source>
</evidence>
<sequence>MAHEHTNSAGESHGSAKEYLIGFILSVILTVIPFALIMYPELLNLSRGATLITVVLFGIVQILVHLVYFLHMNTDSEGRWNTISMIFTVLLIVFLVGLSIWVMWSMHYHMMIN</sequence>
<keyword evidence="10" id="KW-0560">Oxidoreductase</keyword>
<evidence type="ECO:0000256" key="3">
    <source>
        <dbReference type="ARBA" id="ARBA00011700"/>
    </source>
</evidence>
<name>A0A4Q9REF7_9GAMM</name>
<dbReference type="GO" id="GO:0015990">
    <property type="term" value="P:electron transport coupled proton transport"/>
    <property type="evidence" value="ECO:0007669"/>
    <property type="project" value="InterPro"/>
</dbReference>
<accession>A0A4Q9REF7</accession>
<keyword evidence="8" id="KW-0249">Electron transport</keyword>
<evidence type="ECO:0000256" key="8">
    <source>
        <dbReference type="ARBA" id="ARBA00022982"/>
    </source>
</evidence>
<reference evidence="18 19" key="1">
    <citation type="submission" date="2018-06" db="EMBL/GenBank/DDBJ databases">
        <title>Three novel Pseudomonas species isolated from symptomatic oak.</title>
        <authorList>
            <person name="Bueno-Gonzalez V."/>
            <person name="Brady C."/>
        </authorList>
    </citation>
    <scope>NUCLEOTIDE SEQUENCE [LARGE SCALE GENOMIC DNA]</scope>
    <source>
        <strain evidence="18 19">P17C</strain>
    </source>
</reference>
<evidence type="ECO:0000256" key="4">
    <source>
        <dbReference type="ARBA" id="ARBA00014689"/>
    </source>
</evidence>
<gene>
    <name evidence="18" type="primary">cyoD</name>
    <name evidence="18" type="ORF">DNJ96_04745</name>
</gene>
<evidence type="ECO:0000256" key="9">
    <source>
        <dbReference type="ARBA" id="ARBA00022989"/>
    </source>
</evidence>
<feature type="transmembrane region" description="Helical" evidence="17">
    <location>
        <begin position="51"/>
        <end position="71"/>
    </location>
</feature>
<evidence type="ECO:0000256" key="2">
    <source>
        <dbReference type="ARBA" id="ARBA00008079"/>
    </source>
</evidence>
<evidence type="ECO:0000256" key="15">
    <source>
        <dbReference type="ARBA" id="ARBA00031887"/>
    </source>
</evidence>
<comment type="function">
    <text evidence="12">Cytochrome bo(3) ubiquinol terminal oxidase is the component of the aerobic respiratory chain of E.coli that predominates when cells are grown at high aeration. Has proton pump activity across the membrane in addition to electron transfer, pumping 2 protons/electron.</text>
</comment>
<dbReference type="NCBIfam" id="TIGR02847">
    <property type="entry name" value="CyoD"/>
    <property type="match status" value="1"/>
</dbReference>
<evidence type="ECO:0000256" key="17">
    <source>
        <dbReference type="SAM" id="Phobius"/>
    </source>
</evidence>
<comment type="similarity">
    <text evidence="2">Belongs to the cytochrome c oxidase bacterial subunit 4 family.</text>
</comment>
<dbReference type="GO" id="GO:0015078">
    <property type="term" value="F:proton transmembrane transporter activity"/>
    <property type="evidence" value="ECO:0007669"/>
    <property type="project" value="TreeGrafter"/>
</dbReference>
<comment type="subcellular location">
    <subcellularLocation>
        <location evidence="1">Cell membrane</location>
        <topology evidence="1">Multi-pass membrane protein</topology>
    </subcellularLocation>
</comment>
<evidence type="ECO:0000256" key="13">
    <source>
        <dbReference type="ARBA" id="ARBA00030071"/>
    </source>
</evidence>
<dbReference type="InterPro" id="IPR014210">
    <property type="entry name" value="Cyt_o_ubiqinol_oxidase_su4"/>
</dbReference>
<evidence type="ECO:0000313" key="19">
    <source>
        <dbReference type="Proteomes" id="UP000292639"/>
    </source>
</evidence>
<keyword evidence="19" id="KW-1185">Reference proteome</keyword>
<evidence type="ECO:0000256" key="10">
    <source>
        <dbReference type="ARBA" id="ARBA00023002"/>
    </source>
</evidence>
<dbReference type="GO" id="GO:0009486">
    <property type="term" value="F:cytochrome bo3 ubiquinol oxidase activity"/>
    <property type="evidence" value="ECO:0007669"/>
    <property type="project" value="InterPro"/>
</dbReference>
<dbReference type="AlphaFoldDB" id="A0A4Q9REF7"/>
<evidence type="ECO:0000256" key="16">
    <source>
        <dbReference type="ARBA" id="ARBA00032185"/>
    </source>
</evidence>
<evidence type="ECO:0000256" key="12">
    <source>
        <dbReference type="ARBA" id="ARBA00025694"/>
    </source>
</evidence>
<proteinExistence type="inferred from homology"/>
<dbReference type="PANTHER" id="PTHR36835">
    <property type="entry name" value="CYTOCHROME BO(3) UBIQUINOL OXIDASE SUBUNIT 4"/>
    <property type="match status" value="1"/>
</dbReference>
<keyword evidence="6" id="KW-1003">Cell membrane</keyword>
<dbReference type="Pfam" id="PF03626">
    <property type="entry name" value="COX4_pro"/>
    <property type="match status" value="1"/>
</dbReference>
<evidence type="ECO:0000256" key="1">
    <source>
        <dbReference type="ARBA" id="ARBA00004651"/>
    </source>
</evidence>
<dbReference type="Proteomes" id="UP000292639">
    <property type="component" value="Unassembled WGS sequence"/>
</dbReference>
<dbReference type="GO" id="GO:0009319">
    <property type="term" value="C:cytochrome o ubiquinol oxidase complex"/>
    <property type="evidence" value="ECO:0007669"/>
    <property type="project" value="TreeGrafter"/>
</dbReference>
<dbReference type="InterPro" id="IPR005171">
    <property type="entry name" value="Cyt_c_oxidase_su4_prok"/>
</dbReference>
<dbReference type="OrthoDB" id="2375888at2"/>
<protein>
    <recommendedName>
        <fullName evidence="4">Cytochrome bo(3) ubiquinol oxidase subunit 4</fullName>
    </recommendedName>
    <alternativeName>
        <fullName evidence="16">Cytochrome o ubiquinol oxidase subunit 4</fullName>
    </alternativeName>
    <alternativeName>
        <fullName evidence="13">Oxidase bo(3) subunit 4</fullName>
    </alternativeName>
    <alternativeName>
        <fullName evidence="14">Ubiquinol oxidase polypeptide IV</fullName>
    </alternativeName>
    <alternativeName>
        <fullName evidence="15">Ubiquinol oxidase subunit 4</fullName>
    </alternativeName>
</protein>
<feature type="transmembrane region" description="Helical" evidence="17">
    <location>
        <begin position="83"/>
        <end position="104"/>
    </location>
</feature>
<keyword evidence="9 17" id="KW-1133">Transmembrane helix</keyword>